<name>A0A833P084_UNCSA</name>
<sequence length="938" mass="97353">MLKRNLLNSFIFLVIFCCSAYAIPMSLTFQGKITGKEIPASANMVFKIYDAATGGNQIGADIIVNHVTIKDSFFTAELPIVDAAMTFDKTYFIDITVGSEHYSARQKLTSVPYAMRAAFAENAGAPGPMGLKGDKGDKGDPGSVGNLGPASITTNNIADGAITLIKLDLPSIDSRYALKGTVGAAGAGVAGPAGPKGDKGDKGDPGSVGAIPANSISSDKILDGSITTWDLQDQSISTPKIADGAVTTSKMDIASLDSRYALKGTSTVSEGVSGNYVSKAGDTMNGNLGIGVQNAYHKLTLGGEGGVFGVNNNSYFSAKNSQGVYEQYLTPRNASDNMEILGGENGLLFLNKDRVVTMTLTRGLKVIVDQVLEVGREIKTNGNLIVLGSISEGGVNLSDKYALKGESSVASSSVDTSNFVKKTGDTMTGNLGIGTNLTIGATNVFKLTLGGQGAVLGVDNDAAFYTKNANGAPELFMIPRTKLNRMAINYGSVGLDIQTIGGYGFLRLDNLGNVDISGVIKENGVLLSDKYALKGTVGTMGPKGDKGDKGDTGLIGPMGPKGDTGLTTASSIDTSNFVKKAGDTMSGSLTVSGNIGAGNTVAIAGTGLNASSTGYGVKGIGILAGVYGESLASALYAKSTTGFGLYSDAPKNYFSGKVGVQNNNPAYDLDVNGNLRVIGDILGQRYLYLKDYDGGTNQSTWISRDGAMVAWQSALAVGNYSNGNVPLIENGQLSVAGNTFINGNVGIGAMPMVQRKLVVEGNTYLKGEVMTYGSIFPNTTTGLINGMKAMSGTESHPWWGVYAVKSSINSADVNEKYLIEGNPEDGDVMMICGKDTMKVCDQANSTKVGGIFRAEEGGMTMNEGLENGKRIALLGKYPVKVDASFGEIACGDLLVSSSTPGYAMKAPENPKVGSIIGKALENMEAGNKGKLLVLVTLQ</sequence>
<comment type="caution">
    <text evidence="3">The sequence shown here is derived from an EMBL/GenBank/DDBJ whole genome shotgun (WGS) entry which is preliminary data.</text>
</comment>
<organism evidence="3 4">
    <name type="scientific">Candidatus Saganbacteria bacterium</name>
    <dbReference type="NCBI Taxonomy" id="2575572"/>
    <lineage>
        <taxon>Bacteria</taxon>
        <taxon>Bacillati</taxon>
        <taxon>Saganbacteria</taxon>
    </lineage>
</organism>
<protein>
    <recommendedName>
        <fullName evidence="5">Collagen-like protein</fullName>
    </recommendedName>
</protein>
<keyword evidence="2" id="KW-0732">Signal</keyword>
<accession>A0A833P084</accession>
<dbReference type="EMBL" id="WPAF01000006">
    <property type="protein sequence ID" value="KAF0134683.1"/>
    <property type="molecule type" value="Genomic_DNA"/>
</dbReference>
<reference evidence="3 4" key="1">
    <citation type="submission" date="2019-12" db="EMBL/GenBank/DDBJ databases">
        <authorList>
            <person name="Wolfe R."/>
            <person name="Danczak R."/>
            <person name="Wilkins M."/>
        </authorList>
    </citation>
    <scope>NUCLEOTIDE SEQUENCE [LARGE SCALE GENOMIC DNA]</scope>
    <source>
        <strain evidence="3">X2_MaxBin.013</strain>
    </source>
</reference>
<evidence type="ECO:0008006" key="5">
    <source>
        <dbReference type="Google" id="ProtNLM"/>
    </source>
</evidence>
<dbReference type="PANTHER" id="PTHR24637">
    <property type="entry name" value="COLLAGEN"/>
    <property type="match status" value="1"/>
</dbReference>
<feature type="chain" id="PRO_5032483663" description="Collagen-like protein" evidence="2">
    <location>
        <begin position="23"/>
        <end position="938"/>
    </location>
</feature>
<proteinExistence type="predicted"/>
<evidence type="ECO:0000256" key="1">
    <source>
        <dbReference type="SAM" id="MobiDB-lite"/>
    </source>
</evidence>
<evidence type="ECO:0000313" key="3">
    <source>
        <dbReference type="EMBL" id="KAF0134683.1"/>
    </source>
</evidence>
<feature type="signal peptide" evidence="2">
    <location>
        <begin position="1"/>
        <end position="22"/>
    </location>
</feature>
<evidence type="ECO:0000256" key="2">
    <source>
        <dbReference type="SAM" id="SignalP"/>
    </source>
</evidence>
<feature type="region of interest" description="Disordered" evidence="1">
    <location>
        <begin position="187"/>
        <end position="214"/>
    </location>
</feature>
<dbReference type="Proteomes" id="UP000488506">
    <property type="component" value="Unassembled WGS sequence"/>
</dbReference>
<dbReference type="AlphaFoldDB" id="A0A833P084"/>
<evidence type="ECO:0000313" key="4">
    <source>
        <dbReference type="Proteomes" id="UP000488506"/>
    </source>
</evidence>
<gene>
    <name evidence="3" type="ORF">FD145_514</name>
</gene>